<dbReference type="Proteomes" id="UP001141327">
    <property type="component" value="Unassembled WGS sequence"/>
</dbReference>
<accession>A0ABQ8UIT6</accession>
<gene>
    <name evidence="1" type="ORF">PAPYR_6019</name>
</gene>
<protein>
    <submittedName>
        <fullName evidence="1">Uncharacterized protein</fullName>
    </submittedName>
</protein>
<evidence type="ECO:0000313" key="2">
    <source>
        <dbReference type="Proteomes" id="UP001141327"/>
    </source>
</evidence>
<organism evidence="1 2">
    <name type="scientific">Paratrimastix pyriformis</name>
    <dbReference type="NCBI Taxonomy" id="342808"/>
    <lineage>
        <taxon>Eukaryota</taxon>
        <taxon>Metamonada</taxon>
        <taxon>Preaxostyla</taxon>
        <taxon>Paratrimastigidae</taxon>
        <taxon>Paratrimastix</taxon>
    </lineage>
</organism>
<evidence type="ECO:0000313" key="1">
    <source>
        <dbReference type="EMBL" id="KAJ4458332.1"/>
    </source>
</evidence>
<sequence>MMMWSGAVMEAFPDGGGAVLGEAFFGADHCVGPCGDDDGRVQMVAVLVGHFLEETRLWATRGDIWSVARVCSPCLLMFACVLSIDREGIHQARIEPVNSSWTPQAHSPVP</sequence>
<reference evidence="1" key="1">
    <citation type="journal article" date="2022" name="bioRxiv">
        <title>Genomics of Preaxostyla Flagellates Illuminates Evolutionary Transitions and the Path Towards Mitochondrial Loss.</title>
        <authorList>
            <person name="Novak L.V.F."/>
            <person name="Treitli S.C."/>
            <person name="Pyrih J."/>
            <person name="Halakuc P."/>
            <person name="Pipaliya S.V."/>
            <person name="Vacek V."/>
            <person name="Brzon O."/>
            <person name="Soukal P."/>
            <person name="Eme L."/>
            <person name="Dacks J.B."/>
            <person name="Karnkowska A."/>
            <person name="Elias M."/>
            <person name="Hampl V."/>
        </authorList>
    </citation>
    <scope>NUCLEOTIDE SEQUENCE</scope>
    <source>
        <strain evidence="1">RCP-MX</strain>
    </source>
</reference>
<proteinExistence type="predicted"/>
<comment type="caution">
    <text evidence="1">The sequence shown here is derived from an EMBL/GenBank/DDBJ whole genome shotgun (WGS) entry which is preliminary data.</text>
</comment>
<keyword evidence="2" id="KW-1185">Reference proteome</keyword>
<dbReference type="EMBL" id="JAPMOS010000031">
    <property type="protein sequence ID" value="KAJ4458332.1"/>
    <property type="molecule type" value="Genomic_DNA"/>
</dbReference>
<name>A0ABQ8UIT6_9EUKA</name>